<dbReference type="RefSeq" id="WP_249103995.1">
    <property type="nucleotide sequence ID" value="NZ_JAMAST010000028.1"/>
</dbReference>
<comment type="caution">
    <text evidence="1">The sequence shown here is derived from an EMBL/GenBank/DDBJ whole genome shotgun (WGS) entry which is preliminary data.</text>
</comment>
<dbReference type="EMBL" id="JAMAST010000028">
    <property type="protein sequence ID" value="MCL1632940.1"/>
    <property type="molecule type" value="Genomic_DNA"/>
</dbReference>
<protein>
    <recommendedName>
        <fullName evidence="3">DUF3139 domain-containing protein</fullName>
    </recommendedName>
</protein>
<accession>A0ABT0MDJ8</accession>
<evidence type="ECO:0008006" key="3">
    <source>
        <dbReference type="Google" id="ProtNLM"/>
    </source>
</evidence>
<dbReference type="Proteomes" id="UP001203004">
    <property type="component" value="Unassembled WGS sequence"/>
</dbReference>
<sequence>MSKYSKVSVIAFVVVVFVLGTLLAFHQYQLNRQHNRETALKAINRYILKQGIDQKDIVVSDFFYGDDNQYHRFIYVKGEKENIAYEYIYKSEAKKIMFIPEEVAHKYILKKEWGGSQLSESETNKIKYPPPGKKYTY</sequence>
<gene>
    <name evidence="1" type="ORF">M3N64_13520</name>
</gene>
<evidence type="ECO:0000313" key="1">
    <source>
        <dbReference type="EMBL" id="MCL1632940.1"/>
    </source>
</evidence>
<reference evidence="1 2" key="1">
    <citation type="submission" date="2022-05" db="EMBL/GenBank/DDBJ databases">
        <title>Sporolactobacillus sp nov CPB3-1, isolated from tree bark (Mangifera indica L.).</title>
        <authorList>
            <person name="Phuengjayaem S."/>
            <person name="Tanasupawat S."/>
        </authorList>
    </citation>
    <scope>NUCLEOTIDE SEQUENCE [LARGE SCALE GENOMIC DNA]</scope>
    <source>
        <strain evidence="1 2">CPB3-1</strain>
    </source>
</reference>
<evidence type="ECO:0000313" key="2">
    <source>
        <dbReference type="Proteomes" id="UP001203004"/>
    </source>
</evidence>
<organism evidence="1 2">
    <name type="scientific">Sporolactobacillus mangiferae</name>
    <dbReference type="NCBI Taxonomy" id="2940498"/>
    <lineage>
        <taxon>Bacteria</taxon>
        <taxon>Bacillati</taxon>
        <taxon>Bacillota</taxon>
        <taxon>Bacilli</taxon>
        <taxon>Bacillales</taxon>
        <taxon>Sporolactobacillaceae</taxon>
        <taxon>Sporolactobacillus</taxon>
    </lineage>
</organism>
<keyword evidence="2" id="KW-1185">Reference proteome</keyword>
<proteinExistence type="predicted"/>
<name>A0ABT0MDJ8_9BACL</name>